<feature type="compositionally biased region" description="Polar residues" evidence="3">
    <location>
        <begin position="270"/>
        <end position="280"/>
    </location>
</feature>
<sequence>MVLSQAWIDEASAWLRIPQPSVLDGFVQGQNYLRQRWLAEEQQRRDAQQLGRSQAAPASTLMGPPQGTTHSPLQQTMSAHKRKLPEWNTDRGNNHPAQRQRVDAQGAFVNTGQAPTSQAPPMATYPPRNMTPTMPNTWNSAYHQVGQSHDTFPTAPAAMASNHHGSPYTPHPPTPPTAPTYNQNTSSYVAHSHGQPAQRPGPGPAPAPRAIQSPSAPSPRASAALLPAAPGPSPAASASPRFSNIRPRTSPVQTQQRSPEEAQTARRRSVSNQHTPSISIKQEVARPTPGASTSPRLPHTSPEHAVIEISSGHAQDSRSTTAAAESRGSPTGPRDGALNPPGISTTDRIGQRTSNARNIPSAGEGEVLNQTATVNETSLRNLEESSTTSPNHPQEISREREPSLVVVSAGPTPQERTSTPHTQVPTGTSAEGTTRSHHPTGTDAPRSPGTSSATARASPASAQPESPLMVPLSRRKSYEPMAVDDPVPQDDDASGSRDADEAGTHSSPPSPAVASKDLSGPDPPLRQIDTTGSRASSSSLSSPISLSAFSPRQSPMAPSHQKSRSSVAPNKSPEAHHVESGRSSVQPCHPRQDSVPVLDTSSGPRQDSDPAPDASSRPRQNSAASAPNKSSSPRQDSAHAPDTSSHPRQDSASAPNTSSRPQQGSDSAAATSSRSRQDSPPAPDAQSSKTVIVESSNEKTRRPESPGDQRRPSATSAASPVDTSVTAREPHSPKQTPVNVWSDRRRQSQPANSRPKPQVAKSMSTTPQVMADHTRRRLTKLWPSADLTKWEGLGGEDLVYLAGKRITEDVVQAHINAEVLYRMEKKTRNSGDNTSGDPHPTQKDCFQVKKRYEKWQDQNPGLSPKQFPAPDQDKLLNLKRKFGVEVSKNGFLDYHGEKPETFGQESMAPKRKLIWPAWYSKIKTQQLQTRVRGGGGNIGVDAKLGKFKALMRRCAETEEKDRGLLFDDIRKELHQLVFLEVNEIAVRRAQMLHEGTGLPQIFAVEHSKGVNYPWDLQADAFELHNRWWTKTFSVDLLRGIVRSSKNNRATDRIEPGFAGKSGADYHGQGDLVNGQWWPTQLCTVRDGAHGSTQGGIYAVKGKPAYSIIVSGGSQYNDRDEGDELWYSGTYAGIHSSDGKYSDNTQSLILSVEEKKPVRVIRSHNMHKRDGRFRPLRGFRYDGLYDVVSYDVVNEAQGGCLFHMVRRPGQDPIRAEGISMRPTGKEIAEYDKIKKFL</sequence>
<feature type="domain" description="YDG" evidence="4">
    <location>
        <begin position="1066"/>
        <end position="1207"/>
    </location>
</feature>
<comment type="subcellular location">
    <subcellularLocation>
        <location evidence="2">Nucleus</location>
    </subcellularLocation>
</comment>
<evidence type="ECO:0000313" key="5">
    <source>
        <dbReference type="EMBL" id="KAK8228863.1"/>
    </source>
</evidence>
<feature type="compositionally biased region" description="Low complexity" evidence="3">
    <location>
        <begin position="665"/>
        <end position="674"/>
    </location>
</feature>
<evidence type="ECO:0000313" key="6">
    <source>
        <dbReference type="Proteomes" id="UP001492380"/>
    </source>
</evidence>
<reference evidence="5 6" key="1">
    <citation type="submission" date="2024-04" db="EMBL/GenBank/DDBJ databases">
        <title>Phyllosticta paracitricarpa is synonymous to the EU quarantine fungus P. citricarpa based on phylogenomic analyses.</title>
        <authorList>
            <consortium name="Lawrence Berkeley National Laboratory"/>
            <person name="Van Ingen-Buijs V.A."/>
            <person name="Van Westerhoven A.C."/>
            <person name="Haridas S."/>
            <person name="Skiadas P."/>
            <person name="Martin F."/>
            <person name="Groenewald J.Z."/>
            <person name="Crous P.W."/>
            <person name="Seidl M.F."/>
        </authorList>
    </citation>
    <scope>NUCLEOTIDE SEQUENCE [LARGE SCALE GENOMIC DNA]</scope>
    <source>
        <strain evidence="5 6">CBS 123374</strain>
    </source>
</reference>
<comment type="caution">
    <text evidence="5">The sequence shown here is derived from an EMBL/GenBank/DDBJ whole genome shotgun (WGS) entry which is preliminary data.</text>
</comment>
<proteinExistence type="predicted"/>
<dbReference type="InterPro" id="IPR015947">
    <property type="entry name" value="PUA-like_sf"/>
</dbReference>
<feature type="region of interest" description="Disordered" evidence="3">
    <location>
        <begin position="147"/>
        <end position="777"/>
    </location>
</feature>
<dbReference type="PANTHER" id="PTHR14140:SF27">
    <property type="entry name" value="OS04G0289800 PROTEIN"/>
    <property type="match status" value="1"/>
</dbReference>
<dbReference type="PROSITE" id="PS51015">
    <property type="entry name" value="YDG"/>
    <property type="match status" value="1"/>
</dbReference>
<feature type="compositionally biased region" description="Polar residues" evidence="3">
    <location>
        <begin position="642"/>
        <end position="664"/>
    </location>
</feature>
<feature type="compositionally biased region" description="Polar residues" evidence="3">
    <location>
        <begin position="685"/>
        <end position="695"/>
    </location>
</feature>
<feature type="compositionally biased region" description="Polar residues" evidence="3">
    <location>
        <begin position="342"/>
        <end position="358"/>
    </location>
</feature>
<dbReference type="InterPro" id="IPR045134">
    <property type="entry name" value="UHRF1/2-like"/>
</dbReference>
<evidence type="ECO:0000256" key="3">
    <source>
        <dbReference type="SAM" id="MobiDB-lite"/>
    </source>
</evidence>
<dbReference type="Pfam" id="PF02182">
    <property type="entry name" value="SAD_SRA"/>
    <property type="match status" value="1"/>
</dbReference>
<feature type="compositionally biased region" description="Pro residues" evidence="3">
    <location>
        <begin position="169"/>
        <end position="178"/>
    </location>
</feature>
<dbReference type="Gene3D" id="2.30.280.10">
    <property type="entry name" value="SRA-YDG"/>
    <property type="match status" value="1"/>
</dbReference>
<feature type="region of interest" description="Disordered" evidence="3">
    <location>
        <begin position="43"/>
        <end position="99"/>
    </location>
</feature>
<evidence type="ECO:0000259" key="4">
    <source>
        <dbReference type="PROSITE" id="PS51015"/>
    </source>
</evidence>
<keyword evidence="6" id="KW-1185">Reference proteome</keyword>
<organism evidence="5 6">
    <name type="scientific">Phyllosticta capitalensis</name>
    <dbReference type="NCBI Taxonomy" id="121624"/>
    <lineage>
        <taxon>Eukaryota</taxon>
        <taxon>Fungi</taxon>
        <taxon>Dikarya</taxon>
        <taxon>Ascomycota</taxon>
        <taxon>Pezizomycotina</taxon>
        <taxon>Dothideomycetes</taxon>
        <taxon>Dothideomycetes incertae sedis</taxon>
        <taxon>Botryosphaeriales</taxon>
        <taxon>Phyllostictaceae</taxon>
        <taxon>Phyllosticta</taxon>
    </lineage>
</organism>
<evidence type="ECO:0000256" key="1">
    <source>
        <dbReference type="ARBA" id="ARBA00023242"/>
    </source>
</evidence>
<feature type="compositionally biased region" description="Polar residues" evidence="3">
    <location>
        <begin position="712"/>
        <end position="726"/>
    </location>
</feature>
<dbReference type="InterPro" id="IPR003105">
    <property type="entry name" value="SRA_YDG"/>
</dbReference>
<accession>A0ABR1YFN1</accession>
<feature type="compositionally biased region" description="Low complexity" evidence="3">
    <location>
        <begin position="621"/>
        <end position="633"/>
    </location>
</feature>
<feature type="compositionally biased region" description="Basic and acidic residues" evidence="3">
    <location>
        <begin position="696"/>
        <end position="711"/>
    </location>
</feature>
<feature type="compositionally biased region" description="Polar residues" evidence="3">
    <location>
        <begin position="246"/>
        <end position="257"/>
    </location>
</feature>
<evidence type="ECO:0000256" key="2">
    <source>
        <dbReference type="PROSITE-ProRule" id="PRU00358"/>
    </source>
</evidence>
<feature type="compositionally biased region" description="Low complexity" evidence="3">
    <location>
        <begin position="208"/>
        <end position="240"/>
    </location>
</feature>
<dbReference type="EMBL" id="JBBWRZ010000009">
    <property type="protein sequence ID" value="KAK8228863.1"/>
    <property type="molecule type" value="Genomic_DNA"/>
</dbReference>
<dbReference type="InterPro" id="IPR036987">
    <property type="entry name" value="SRA-YDG_sf"/>
</dbReference>
<feature type="compositionally biased region" description="Low complexity" evidence="3">
    <location>
        <begin position="446"/>
        <end position="462"/>
    </location>
</feature>
<feature type="compositionally biased region" description="Low complexity" evidence="3">
    <location>
        <begin position="533"/>
        <end position="552"/>
    </location>
</feature>
<keyword evidence="1 2" id="KW-0539">Nucleus</keyword>
<feature type="compositionally biased region" description="Polar residues" evidence="3">
    <location>
        <begin position="312"/>
        <end position="323"/>
    </location>
</feature>
<protein>
    <recommendedName>
        <fullName evidence="4">YDG domain-containing protein</fullName>
    </recommendedName>
</protein>
<dbReference type="PANTHER" id="PTHR14140">
    <property type="entry name" value="E3 UBIQUITIN-PROTEIN LIGASE UHRF-RELATED"/>
    <property type="match status" value="1"/>
</dbReference>
<feature type="compositionally biased region" description="Polar residues" evidence="3">
    <location>
        <begin position="66"/>
        <end position="78"/>
    </location>
</feature>
<dbReference type="SUPFAM" id="SSF88697">
    <property type="entry name" value="PUA domain-like"/>
    <property type="match status" value="1"/>
</dbReference>
<dbReference type="Proteomes" id="UP001492380">
    <property type="component" value="Unassembled WGS sequence"/>
</dbReference>
<gene>
    <name evidence="5" type="ORF">HDK90DRAFT_338680</name>
</gene>
<dbReference type="SMART" id="SM00466">
    <property type="entry name" value="SRA"/>
    <property type="match status" value="1"/>
</dbReference>
<feature type="compositionally biased region" description="Basic and acidic residues" evidence="3">
    <location>
        <begin position="84"/>
        <end position="93"/>
    </location>
</feature>
<feature type="compositionally biased region" description="Polar residues" evidence="3">
    <location>
        <begin position="414"/>
        <end position="433"/>
    </location>
</feature>
<feature type="compositionally biased region" description="Polar residues" evidence="3">
    <location>
        <begin position="368"/>
        <end position="394"/>
    </location>
</feature>
<feature type="compositionally biased region" description="Basic and acidic residues" evidence="3">
    <location>
        <begin position="494"/>
        <end position="503"/>
    </location>
</feature>
<name>A0ABR1YFN1_9PEZI</name>